<dbReference type="CDD" id="cd05467">
    <property type="entry name" value="CBM20"/>
    <property type="match status" value="1"/>
</dbReference>
<protein>
    <recommendedName>
        <fullName evidence="1">CBM20 domain-containing protein</fullName>
    </recommendedName>
</protein>
<dbReference type="InterPro" id="IPR002044">
    <property type="entry name" value="CBM20"/>
</dbReference>
<feature type="non-terminal residue" evidence="2">
    <location>
        <position position="1"/>
    </location>
</feature>
<feature type="domain" description="CBM20" evidence="1">
    <location>
        <begin position="1"/>
        <end position="97"/>
    </location>
</feature>
<dbReference type="PANTHER" id="PTHR15048:SF0">
    <property type="entry name" value="STARCH-BINDING DOMAIN-CONTAINING PROTEIN 1"/>
    <property type="match status" value="1"/>
</dbReference>
<proteinExistence type="predicted"/>
<sequence>ASCTVTAPGDILLAVGSSPALGSWDPTKGCHLTTRPSTFPLWTGVALLELGEEVSWKLVILHADGSLSWERGKDRRLVTPAIDLGTVAWQLHVEFGSTQGLGNLQPMNLESFSHQEDIITKMQPGGRSYGDLCPMISIPSSLSTCSTDDCSSPSRLYDLPWTCSSTDVQAKPARVPGPWLLAGASCVAKQTKYGQCEDAYFVQERSLGVADGVGSMTRFSRHGVDCAAFAAELMSLAAEALKPEGAVGEGPPEQRTAAALARAENEVKAYGASTMTVFELGQ</sequence>
<dbReference type="GO" id="GO:0016020">
    <property type="term" value="C:membrane"/>
    <property type="evidence" value="ECO:0007669"/>
    <property type="project" value="TreeGrafter"/>
</dbReference>
<dbReference type="SMART" id="SM01065">
    <property type="entry name" value="CBM_2"/>
    <property type="match status" value="1"/>
</dbReference>
<dbReference type="PROSITE" id="PS51166">
    <property type="entry name" value="CBM20"/>
    <property type="match status" value="1"/>
</dbReference>
<reference evidence="2" key="1">
    <citation type="submission" date="2021-02" db="EMBL/GenBank/DDBJ databases">
        <authorList>
            <person name="Dougan E. K."/>
            <person name="Rhodes N."/>
            <person name="Thang M."/>
            <person name="Chan C."/>
        </authorList>
    </citation>
    <scope>NUCLEOTIDE SEQUENCE</scope>
</reference>
<evidence type="ECO:0000313" key="2">
    <source>
        <dbReference type="EMBL" id="CAE8604905.1"/>
    </source>
</evidence>
<accession>A0A813ESF2</accession>
<dbReference type="InterPro" id="IPR013784">
    <property type="entry name" value="Carb-bd-like_fold"/>
</dbReference>
<name>A0A813ESF2_POLGL</name>
<dbReference type="SUPFAM" id="SSF49452">
    <property type="entry name" value="Starch-binding domain-like"/>
    <property type="match status" value="1"/>
</dbReference>
<gene>
    <name evidence="2" type="ORF">PGLA1383_LOCUS23048</name>
</gene>
<evidence type="ECO:0000313" key="3">
    <source>
        <dbReference type="Proteomes" id="UP000654075"/>
    </source>
</evidence>
<dbReference type="Proteomes" id="UP000654075">
    <property type="component" value="Unassembled WGS sequence"/>
</dbReference>
<feature type="non-terminal residue" evidence="2">
    <location>
        <position position="282"/>
    </location>
</feature>
<comment type="caution">
    <text evidence="2">The sequence shown here is derived from an EMBL/GenBank/DDBJ whole genome shotgun (WGS) entry which is preliminary data.</text>
</comment>
<dbReference type="OrthoDB" id="533354at2759"/>
<dbReference type="Pfam" id="PF00686">
    <property type="entry name" value="CBM_20"/>
    <property type="match status" value="1"/>
</dbReference>
<dbReference type="AlphaFoldDB" id="A0A813ESF2"/>
<organism evidence="2 3">
    <name type="scientific">Polarella glacialis</name>
    <name type="common">Dinoflagellate</name>
    <dbReference type="NCBI Taxonomy" id="89957"/>
    <lineage>
        <taxon>Eukaryota</taxon>
        <taxon>Sar</taxon>
        <taxon>Alveolata</taxon>
        <taxon>Dinophyceae</taxon>
        <taxon>Suessiales</taxon>
        <taxon>Suessiaceae</taxon>
        <taxon>Polarella</taxon>
    </lineage>
</organism>
<dbReference type="EMBL" id="CAJNNV010017101">
    <property type="protein sequence ID" value="CAE8604905.1"/>
    <property type="molecule type" value="Genomic_DNA"/>
</dbReference>
<evidence type="ECO:0000259" key="1">
    <source>
        <dbReference type="PROSITE" id="PS51166"/>
    </source>
</evidence>
<keyword evidence="3" id="KW-1185">Reference proteome</keyword>
<dbReference type="Gene3D" id="2.60.40.10">
    <property type="entry name" value="Immunoglobulins"/>
    <property type="match status" value="1"/>
</dbReference>
<dbReference type="GO" id="GO:2001070">
    <property type="term" value="F:starch binding"/>
    <property type="evidence" value="ECO:0007669"/>
    <property type="project" value="InterPro"/>
</dbReference>
<dbReference type="PANTHER" id="PTHR15048">
    <property type="entry name" value="STARCH-BINDING DOMAIN-CONTAINING PROTEIN 1"/>
    <property type="match status" value="1"/>
</dbReference>
<dbReference type="InterPro" id="IPR013783">
    <property type="entry name" value="Ig-like_fold"/>
</dbReference>